<accession>A0ABX7LFC0</accession>
<dbReference type="RefSeq" id="WP_206103226.1">
    <property type="nucleotide sequence ID" value="NZ_CP070969.1"/>
</dbReference>
<dbReference type="EMBL" id="CP070969">
    <property type="protein sequence ID" value="QSF45694.1"/>
    <property type="molecule type" value="Genomic_DNA"/>
</dbReference>
<organism evidence="2 3">
    <name type="scientific">Paenibacillus tianjinensis</name>
    <dbReference type="NCBI Taxonomy" id="2810347"/>
    <lineage>
        <taxon>Bacteria</taxon>
        <taxon>Bacillati</taxon>
        <taxon>Bacillota</taxon>
        <taxon>Bacilli</taxon>
        <taxon>Bacillales</taxon>
        <taxon>Paenibacillaceae</taxon>
        <taxon>Paenibacillus</taxon>
    </lineage>
</organism>
<dbReference type="SUPFAM" id="SSF54427">
    <property type="entry name" value="NTF2-like"/>
    <property type="match status" value="1"/>
</dbReference>
<dbReference type="Pfam" id="PF14534">
    <property type="entry name" value="DUF4440"/>
    <property type="match status" value="1"/>
</dbReference>
<protein>
    <submittedName>
        <fullName evidence="2">DUF4440 domain-containing protein</fullName>
    </submittedName>
</protein>
<gene>
    <name evidence="2" type="ORF">JRJ22_03370</name>
</gene>
<evidence type="ECO:0000313" key="2">
    <source>
        <dbReference type="EMBL" id="QSF45694.1"/>
    </source>
</evidence>
<sequence>MEDNKEAVLKRHICELEEKLLSAEVRTCPEELSGLLADDFFEFGSSGRVWYKKDLMGEDGAGEVRMSLSGFELHLLSETAALTTYRILNEETGGATLRSSVWKLQNGRWQMFFHQGTPAGSPSHPLPLICSAISL</sequence>
<dbReference type="Gene3D" id="3.10.450.50">
    <property type="match status" value="1"/>
</dbReference>
<proteinExistence type="predicted"/>
<evidence type="ECO:0000259" key="1">
    <source>
        <dbReference type="Pfam" id="PF14534"/>
    </source>
</evidence>
<name>A0ABX7LFC0_9BACL</name>
<keyword evidence="3" id="KW-1185">Reference proteome</keyword>
<dbReference type="InterPro" id="IPR032710">
    <property type="entry name" value="NTF2-like_dom_sf"/>
</dbReference>
<feature type="domain" description="DUF4440" evidence="1">
    <location>
        <begin position="13"/>
        <end position="111"/>
    </location>
</feature>
<evidence type="ECO:0000313" key="3">
    <source>
        <dbReference type="Proteomes" id="UP000663452"/>
    </source>
</evidence>
<dbReference type="InterPro" id="IPR027843">
    <property type="entry name" value="DUF4440"/>
</dbReference>
<reference evidence="2 3" key="1">
    <citation type="submission" date="2021-02" db="EMBL/GenBank/DDBJ databases">
        <title>Paenibacillus tianjinensis sp. nov.</title>
        <authorList>
            <person name="Liu H."/>
        </authorList>
    </citation>
    <scope>NUCLEOTIDE SEQUENCE [LARGE SCALE GENOMIC DNA]</scope>
    <source>
        <strain evidence="2 3">TB2019</strain>
    </source>
</reference>
<dbReference type="Proteomes" id="UP000663452">
    <property type="component" value="Chromosome"/>
</dbReference>